<dbReference type="AlphaFoldDB" id="A0AB34IEK7"/>
<feature type="transmembrane region" description="Helical" evidence="6">
    <location>
        <begin position="87"/>
        <end position="108"/>
    </location>
</feature>
<gene>
    <name evidence="7" type="ORF">AB1Y20_014517</name>
</gene>
<dbReference type="Proteomes" id="UP001515480">
    <property type="component" value="Unassembled WGS sequence"/>
</dbReference>
<evidence type="ECO:0000256" key="5">
    <source>
        <dbReference type="ARBA" id="ARBA00023136"/>
    </source>
</evidence>
<evidence type="ECO:0000256" key="1">
    <source>
        <dbReference type="ARBA" id="ARBA00004141"/>
    </source>
</evidence>
<comment type="caution">
    <text evidence="7">The sequence shown here is derived from an EMBL/GenBank/DDBJ whole genome shotgun (WGS) entry which is preliminary data.</text>
</comment>
<proteinExistence type="inferred from homology"/>
<dbReference type="Pfam" id="PF05255">
    <property type="entry name" value="UPF0220"/>
    <property type="match status" value="1"/>
</dbReference>
<keyword evidence="5 6" id="KW-0472">Membrane</keyword>
<dbReference type="InterPro" id="IPR007919">
    <property type="entry name" value="UPF0220"/>
</dbReference>
<dbReference type="PANTHER" id="PTHR13180">
    <property type="entry name" value="SMALL MEMBRANE PROTEIN-RELATED"/>
    <property type="match status" value="1"/>
</dbReference>
<evidence type="ECO:0008006" key="9">
    <source>
        <dbReference type="Google" id="ProtNLM"/>
    </source>
</evidence>
<name>A0AB34IEK7_PRYPA</name>
<sequence length="150" mass="16190">MGLVDFLVEGLPSIGSTVAGVLFGVSWLLWIDGVVFANSEFHRGVDGTYWIPGILQTISLAMINVIPWEAVAGDSAFDDGEGIGPRIWVFASFVFAFGGLIGAVWILVQEINAPSWEQGSVDPALKGLLQNIFIFAASLIFRLCRLKSDT</sequence>
<feature type="transmembrane region" description="Helical" evidence="6">
    <location>
        <begin position="49"/>
        <end position="66"/>
    </location>
</feature>
<accession>A0AB34IEK7</accession>
<dbReference type="EMBL" id="JBGBPQ010000030">
    <property type="protein sequence ID" value="KAL1495873.1"/>
    <property type="molecule type" value="Genomic_DNA"/>
</dbReference>
<evidence type="ECO:0000256" key="4">
    <source>
        <dbReference type="ARBA" id="ARBA00022989"/>
    </source>
</evidence>
<reference evidence="7 8" key="1">
    <citation type="journal article" date="2024" name="Science">
        <title>Giant polyketide synthase enzymes in the biosynthesis of giant marine polyether toxins.</title>
        <authorList>
            <person name="Fallon T.R."/>
            <person name="Shende V.V."/>
            <person name="Wierzbicki I.H."/>
            <person name="Pendleton A.L."/>
            <person name="Watervoot N.F."/>
            <person name="Auber R.P."/>
            <person name="Gonzalez D.J."/>
            <person name="Wisecaver J.H."/>
            <person name="Moore B.S."/>
        </authorList>
    </citation>
    <scope>NUCLEOTIDE SEQUENCE [LARGE SCALE GENOMIC DNA]</scope>
    <source>
        <strain evidence="7 8">12B1</strain>
    </source>
</reference>
<evidence type="ECO:0000256" key="6">
    <source>
        <dbReference type="SAM" id="Phobius"/>
    </source>
</evidence>
<evidence type="ECO:0000313" key="8">
    <source>
        <dbReference type="Proteomes" id="UP001515480"/>
    </source>
</evidence>
<keyword evidence="3 6" id="KW-0812">Transmembrane</keyword>
<comment type="similarity">
    <text evidence="2">Belongs to the UPF0220 family.</text>
</comment>
<keyword evidence="4 6" id="KW-1133">Transmembrane helix</keyword>
<protein>
    <recommendedName>
        <fullName evidence="9">Transmembrane protein 50A</fullName>
    </recommendedName>
</protein>
<evidence type="ECO:0000313" key="7">
    <source>
        <dbReference type="EMBL" id="KAL1495873.1"/>
    </source>
</evidence>
<evidence type="ECO:0000256" key="2">
    <source>
        <dbReference type="ARBA" id="ARBA00005335"/>
    </source>
</evidence>
<organism evidence="7 8">
    <name type="scientific">Prymnesium parvum</name>
    <name type="common">Toxic golden alga</name>
    <dbReference type="NCBI Taxonomy" id="97485"/>
    <lineage>
        <taxon>Eukaryota</taxon>
        <taxon>Haptista</taxon>
        <taxon>Haptophyta</taxon>
        <taxon>Prymnesiophyceae</taxon>
        <taxon>Prymnesiales</taxon>
        <taxon>Prymnesiaceae</taxon>
        <taxon>Prymnesium</taxon>
    </lineage>
</organism>
<comment type="subcellular location">
    <subcellularLocation>
        <location evidence="1">Membrane</location>
        <topology evidence="1">Multi-pass membrane protein</topology>
    </subcellularLocation>
</comment>
<keyword evidence="8" id="KW-1185">Reference proteome</keyword>
<feature type="transmembrane region" description="Helical" evidence="6">
    <location>
        <begin position="7"/>
        <end position="29"/>
    </location>
</feature>
<dbReference type="GO" id="GO:0016020">
    <property type="term" value="C:membrane"/>
    <property type="evidence" value="ECO:0007669"/>
    <property type="project" value="UniProtKB-SubCell"/>
</dbReference>
<evidence type="ECO:0000256" key="3">
    <source>
        <dbReference type="ARBA" id="ARBA00022692"/>
    </source>
</evidence>